<accession>A0ACC1IZ52</accession>
<reference evidence="1" key="1">
    <citation type="submission" date="2022-07" db="EMBL/GenBank/DDBJ databases">
        <title>Phylogenomic reconstructions and comparative analyses of Kickxellomycotina fungi.</title>
        <authorList>
            <person name="Reynolds N.K."/>
            <person name="Stajich J.E."/>
            <person name="Barry K."/>
            <person name="Grigoriev I.V."/>
            <person name="Crous P."/>
            <person name="Smith M.E."/>
        </authorList>
    </citation>
    <scope>NUCLEOTIDE SEQUENCE</scope>
    <source>
        <strain evidence="1">NRRL 5244</strain>
    </source>
</reference>
<keyword evidence="1" id="KW-0472">Membrane</keyword>
<comment type="caution">
    <text evidence="1">The sequence shown here is derived from an EMBL/GenBank/DDBJ whole genome shotgun (WGS) entry which is preliminary data.</text>
</comment>
<evidence type="ECO:0000313" key="1">
    <source>
        <dbReference type="EMBL" id="KAJ1931256.1"/>
    </source>
</evidence>
<evidence type="ECO:0000313" key="2">
    <source>
        <dbReference type="Proteomes" id="UP001150603"/>
    </source>
</evidence>
<keyword evidence="1" id="KW-0812">Transmembrane</keyword>
<protein>
    <submittedName>
        <fullName evidence="1">Cleft lip and palate transmembrane protein 1 like protein</fullName>
    </submittedName>
</protein>
<feature type="non-terminal residue" evidence="1">
    <location>
        <position position="1"/>
    </location>
</feature>
<dbReference type="Proteomes" id="UP001150603">
    <property type="component" value="Unassembled WGS sequence"/>
</dbReference>
<dbReference type="EMBL" id="JANBPW010006095">
    <property type="protein sequence ID" value="KAJ1931256.1"/>
    <property type="molecule type" value="Genomic_DNA"/>
</dbReference>
<keyword evidence="2" id="KW-1185">Reference proteome</keyword>
<organism evidence="1 2">
    <name type="scientific">Linderina macrospora</name>
    <dbReference type="NCBI Taxonomy" id="4868"/>
    <lineage>
        <taxon>Eukaryota</taxon>
        <taxon>Fungi</taxon>
        <taxon>Fungi incertae sedis</taxon>
        <taxon>Zoopagomycota</taxon>
        <taxon>Kickxellomycotina</taxon>
        <taxon>Kickxellomycetes</taxon>
        <taxon>Kickxellales</taxon>
        <taxon>Kickxellaceae</taxon>
        <taxon>Linderina</taxon>
    </lineage>
</organism>
<proteinExistence type="predicted"/>
<sequence>LYINYRLKSVAHMPWRTFAYKALSTFIDDLFSWVMKMPWLHRLATLRDDVVFVVYLYQRWIYRVDHTRANEYGQVGEEAKAADTTEAKDSDAAESKKEK</sequence>
<name>A0ACC1IZ52_9FUNG</name>
<gene>
    <name evidence="1" type="primary">CLPTM1</name>
    <name evidence="1" type="ORF">FBU59_006776</name>
</gene>